<organism evidence="3 4">
    <name type="scientific">Mycobacterium angelicum</name>
    <dbReference type="NCBI Taxonomy" id="470074"/>
    <lineage>
        <taxon>Bacteria</taxon>
        <taxon>Bacillati</taxon>
        <taxon>Actinomycetota</taxon>
        <taxon>Actinomycetes</taxon>
        <taxon>Mycobacteriales</taxon>
        <taxon>Mycobacteriaceae</taxon>
        <taxon>Mycobacterium</taxon>
    </lineage>
</organism>
<gene>
    <name evidence="3" type="ORF">BST12_08250</name>
</gene>
<dbReference type="SUPFAM" id="SSF54427">
    <property type="entry name" value="NTF2-like"/>
    <property type="match status" value="1"/>
</dbReference>
<evidence type="ECO:0000313" key="3">
    <source>
        <dbReference type="EMBL" id="ORA23041.1"/>
    </source>
</evidence>
<reference evidence="3 4" key="1">
    <citation type="submission" date="2017-02" db="EMBL/GenBank/DDBJ databases">
        <title>The new phylogeny of genus Mycobacterium.</title>
        <authorList>
            <person name="Tortoli E."/>
            <person name="Trovato A."/>
            <person name="Cirillo D.M."/>
        </authorList>
    </citation>
    <scope>NUCLEOTIDE SEQUENCE [LARGE SCALE GENOMIC DNA]</scope>
    <source>
        <strain evidence="3 4">DSM 45057</strain>
    </source>
</reference>
<feature type="signal peptide" evidence="2">
    <location>
        <begin position="1"/>
        <end position="22"/>
    </location>
</feature>
<protein>
    <recommendedName>
        <fullName evidence="5">DUF4878 domain-containing protein</fullName>
    </recommendedName>
</protein>
<keyword evidence="4" id="KW-1185">Reference proteome</keyword>
<dbReference type="EMBL" id="MVHE01000008">
    <property type="protein sequence ID" value="ORA23041.1"/>
    <property type="molecule type" value="Genomic_DNA"/>
</dbReference>
<name>A0A1W9ZZ25_MYCAN</name>
<sequence length="166" mass="17439">MEISKSVTATVAVLLTVCAVSASCSDVTGGSPVAQHVSAPAPAPAPGTRSAPTGSVAVPLPPPPVTAEDQIRETLTVFQDAYNTQNWDAYLELMCSAMRAKFTGTTLDYVKKNRAATGITRIESVTAISITGDTATVVFQGRNEAIGNRSITVRLKLEDGWKICQV</sequence>
<proteinExistence type="predicted"/>
<evidence type="ECO:0000256" key="2">
    <source>
        <dbReference type="SAM" id="SignalP"/>
    </source>
</evidence>
<feature type="region of interest" description="Disordered" evidence="1">
    <location>
        <begin position="31"/>
        <end position="60"/>
    </location>
</feature>
<accession>A0A1W9ZZ25</accession>
<dbReference type="AlphaFoldDB" id="A0A1W9ZZ25"/>
<dbReference type="PROSITE" id="PS51257">
    <property type="entry name" value="PROKAR_LIPOPROTEIN"/>
    <property type="match status" value="1"/>
</dbReference>
<evidence type="ECO:0008006" key="5">
    <source>
        <dbReference type="Google" id="ProtNLM"/>
    </source>
</evidence>
<comment type="caution">
    <text evidence="3">The sequence shown here is derived from an EMBL/GenBank/DDBJ whole genome shotgun (WGS) entry which is preliminary data.</text>
</comment>
<evidence type="ECO:0000313" key="4">
    <source>
        <dbReference type="Proteomes" id="UP000192284"/>
    </source>
</evidence>
<dbReference type="InterPro" id="IPR032710">
    <property type="entry name" value="NTF2-like_dom_sf"/>
</dbReference>
<feature type="chain" id="PRO_5011986901" description="DUF4878 domain-containing protein" evidence="2">
    <location>
        <begin position="23"/>
        <end position="166"/>
    </location>
</feature>
<keyword evidence="2" id="KW-0732">Signal</keyword>
<dbReference type="Proteomes" id="UP000192284">
    <property type="component" value="Unassembled WGS sequence"/>
</dbReference>
<evidence type="ECO:0000256" key="1">
    <source>
        <dbReference type="SAM" id="MobiDB-lite"/>
    </source>
</evidence>